<gene>
    <name evidence="2" type="ORF">EJ05DRAFT_541838</name>
</gene>
<dbReference type="OrthoDB" id="4074350at2759"/>
<proteinExistence type="predicted"/>
<dbReference type="EMBL" id="ML996584">
    <property type="protein sequence ID" value="KAF2753291.1"/>
    <property type="molecule type" value="Genomic_DNA"/>
</dbReference>
<feature type="compositionally biased region" description="Basic and acidic residues" evidence="1">
    <location>
        <begin position="288"/>
        <end position="311"/>
    </location>
</feature>
<accession>A0A6A6VVM3</accession>
<feature type="region of interest" description="Disordered" evidence="1">
    <location>
        <begin position="285"/>
        <end position="333"/>
    </location>
</feature>
<keyword evidence="3" id="KW-1185">Reference proteome</keyword>
<protein>
    <submittedName>
        <fullName evidence="2">Uncharacterized protein</fullName>
    </submittedName>
</protein>
<dbReference type="Proteomes" id="UP000799437">
    <property type="component" value="Unassembled WGS sequence"/>
</dbReference>
<evidence type="ECO:0000256" key="1">
    <source>
        <dbReference type="SAM" id="MobiDB-lite"/>
    </source>
</evidence>
<name>A0A6A6VVM3_9PEZI</name>
<reference evidence="2" key="1">
    <citation type="journal article" date="2020" name="Stud. Mycol.">
        <title>101 Dothideomycetes genomes: a test case for predicting lifestyles and emergence of pathogens.</title>
        <authorList>
            <person name="Haridas S."/>
            <person name="Albert R."/>
            <person name="Binder M."/>
            <person name="Bloem J."/>
            <person name="Labutti K."/>
            <person name="Salamov A."/>
            <person name="Andreopoulos B."/>
            <person name="Baker S."/>
            <person name="Barry K."/>
            <person name="Bills G."/>
            <person name="Bluhm B."/>
            <person name="Cannon C."/>
            <person name="Castanera R."/>
            <person name="Culley D."/>
            <person name="Daum C."/>
            <person name="Ezra D."/>
            <person name="Gonzalez J."/>
            <person name="Henrissat B."/>
            <person name="Kuo A."/>
            <person name="Liang C."/>
            <person name="Lipzen A."/>
            <person name="Lutzoni F."/>
            <person name="Magnuson J."/>
            <person name="Mondo S."/>
            <person name="Nolan M."/>
            <person name="Ohm R."/>
            <person name="Pangilinan J."/>
            <person name="Park H.-J."/>
            <person name="Ramirez L."/>
            <person name="Alfaro M."/>
            <person name="Sun H."/>
            <person name="Tritt A."/>
            <person name="Yoshinaga Y."/>
            <person name="Zwiers L.-H."/>
            <person name="Turgeon B."/>
            <person name="Goodwin S."/>
            <person name="Spatafora J."/>
            <person name="Crous P."/>
            <person name="Grigoriev I."/>
        </authorList>
    </citation>
    <scope>NUCLEOTIDE SEQUENCE</scope>
    <source>
        <strain evidence="2">CBS 121739</strain>
    </source>
</reference>
<evidence type="ECO:0000313" key="3">
    <source>
        <dbReference type="Proteomes" id="UP000799437"/>
    </source>
</evidence>
<dbReference type="AlphaFoldDB" id="A0A6A6VVM3"/>
<dbReference type="GeneID" id="54490742"/>
<dbReference type="RefSeq" id="XP_033595742.1">
    <property type="nucleotide sequence ID" value="XM_033749688.1"/>
</dbReference>
<evidence type="ECO:0000313" key="2">
    <source>
        <dbReference type="EMBL" id="KAF2753291.1"/>
    </source>
</evidence>
<organism evidence="2 3">
    <name type="scientific">Pseudovirgaria hyperparasitica</name>
    <dbReference type="NCBI Taxonomy" id="470096"/>
    <lineage>
        <taxon>Eukaryota</taxon>
        <taxon>Fungi</taxon>
        <taxon>Dikarya</taxon>
        <taxon>Ascomycota</taxon>
        <taxon>Pezizomycotina</taxon>
        <taxon>Dothideomycetes</taxon>
        <taxon>Dothideomycetes incertae sedis</taxon>
        <taxon>Acrospermales</taxon>
        <taxon>Acrospermaceae</taxon>
        <taxon>Pseudovirgaria</taxon>
    </lineage>
</organism>
<sequence>MYAVLKTAGVDAADGLCSPAEMVNFYDSCWNASKSISKDVNFPFAPDNSRDLVVGIQNVVMDSLQKTSVHLVKRAFGLLYDDTLHKPLQDINANVKFTLGVSLVRWPAVDIILSYSAFNLIATPPYRSLDNNTMYSPLRHTQDSGPYAQGRMFLQEAYVIVDFKRYNFSVCQHDWELGVQPHIVTINPPLRNENLCSANSTTATGSRLLLGWRKRVFMQKFIAEATALAGKGSPPNRAPIAEMPNWRVTKSSRKPNYLARVQRQTPASPVDTEGLKNQIYEMVGSTQERNEADGRQSTEKQAVVHRERMCDGSDQMNPNTPLTPAFQDRHLFG</sequence>